<keyword evidence="5 7" id="KW-1133">Transmembrane helix</keyword>
<gene>
    <name evidence="9" type="ordered locus">Thicy_1167</name>
</gene>
<feature type="domain" description="Type II secretion system protein GspF" evidence="8">
    <location>
        <begin position="80"/>
        <end position="207"/>
    </location>
</feature>
<organism evidence="9 10">
    <name type="scientific">Thiomicrospira cyclica (strain DSM 14477 / JCM 11371 / ALM1)</name>
    <name type="common">Thioalkalimicrobium cyclicum</name>
    <dbReference type="NCBI Taxonomy" id="717773"/>
    <lineage>
        <taxon>Bacteria</taxon>
        <taxon>Pseudomonadati</taxon>
        <taxon>Pseudomonadota</taxon>
        <taxon>Gammaproteobacteria</taxon>
        <taxon>Thiotrichales</taxon>
        <taxon>Piscirickettsiaceae</taxon>
        <taxon>Thiomicrospira</taxon>
    </lineage>
</organism>
<evidence type="ECO:0000313" key="10">
    <source>
        <dbReference type="Proteomes" id="UP000009232"/>
    </source>
</evidence>
<dbReference type="Gene3D" id="1.20.81.30">
    <property type="entry name" value="Type II secretion system (T2SS), domain F"/>
    <property type="match status" value="2"/>
</dbReference>
<evidence type="ECO:0000256" key="3">
    <source>
        <dbReference type="ARBA" id="ARBA00022475"/>
    </source>
</evidence>
<name>F6D8T4_THICA</name>
<dbReference type="InterPro" id="IPR042094">
    <property type="entry name" value="T2SS_GspF_sf"/>
</dbReference>
<dbReference type="KEGG" id="tcy:Thicy_1167"/>
<dbReference type="AlphaFoldDB" id="F6D8T4"/>
<accession>F6D8T4</accession>
<dbReference type="InterPro" id="IPR003004">
    <property type="entry name" value="GspF/PilC"/>
</dbReference>
<keyword evidence="10" id="KW-1185">Reference proteome</keyword>
<evidence type="ECO:0000256" key="5">
    <source>
        <dbReference type="ARBA" id="ARBA00022989"/>
    </source>
</evidence>
<evidence type="ECO:0000256" key="7">
    <source>
        <dbReference type="SAM" id="Phobius"/>
    </source>
</evidence>
<evidence type="ECO:0000313" key="9">
    <source>
        <dbReference type="EMBL" id="AEG31934.1"/>
    </source>
</evidence>
<dbReference type="STRING" id="717773.Thicy_1167"/>
<evidence type="ECO:0000256" key="6">
    <source>
        <dbReference type="ARBA" id="ARBA00023136"/>
    </source>
</evidence>
<evidence type="ECO:0000259" key="8">
    <source>
        <dbReference type="Pfam" id="PF00482"/>
    </source>
</evidence>
<dbReference type="OrthoDB" id="9805682at2"/>
<dbReference type="PANTHER" id="PTHR30012">
    <property type="entry name" value="GENERAL SECRETION PATHWAY PROTEIN"/>
    <property type="match status" value="1"/>
</dbReference>
<keyword evidence="4 7" id="KW-0812">Transmembrane</keyword>
<protein>
    <submittedName>
        <fullName evidence="9">Type II secretion system F domain protein</fullName>
    </submittedName>
</protein>
<keyword evidence="3" id="KW-1003">Cell membrane</keyword>
<comment type="subcellular location">
    <subcellularLocation>
        <location evidence="1">Cell membrane</location>
        <topology evidence="1">Multi-pass membrane protein</topology>
    </subcellularLocation>
</comment>
<feature type="transmembrane region" description="Helical" evidence="7">
    <location>
        <begin position="384"/>
        <end position="403"/>
    </location>
</feature>
<feature type="transmembrane region" description="Helical" evidence="7">
    <location>
        <begin position="183"/>
        <end position="206"/>
    </location>
</feature>
<dbReference type="EMBL" id="CP002776">
    <property type="protein sequence ID" value="AEG31934.1"/>
    <property type="molecule type" value="Genomic_DNA"/>
</dbReference>
<keyword evidence="6 7" id="KW-0472">Membrane</keyword>
<reference evidence="9 10" key="1">
    <citation type="submission" date="2011-05" db="EMBL/GenBank/DDBJ databases">
        <title>Complete sequence of Thioalkalimicrobium cyclicum ALM1.</title>
        <authorList>
            <consortium name="US DOE Joint Genome Institute"/>
            <person name="Lucas S."/>
            <person name="Han J."/>
            <person name="Lapidus A."/>
            <person name="Cheng J.-F."/>
            <person name="Goodwin L."/>
            <person name="Pitluck S."/>
            <person name="Peters L."/>
            <person name="Mikhailova N."/>
            <person name="Davenport K."/>
            <person name="Han C."/>
            <person name="Tapia R."/>
            <person name="Land M."/>
            <person name="Hauser L."/>
            <person name="Kyrpides N."/>
            <person name="Ivanova N."/>
            <person name="Pagani I."/>
            <person name="Kappler U."/>
            <person name="Woyke T."/>
        </authorList>
    </citation>
    <scope>NUCLEOTIDE SEQUENCE [LARGE SCALE GENOMIC DNA]</scope>
    <source>
        <strain evidence="10">DSM 14477 / JCM 11371 / ALM1</strain>
    </source>
</reference>
<dbReference type="InterPro" id="IPR018076">
    <property type="entry name" value="T2SS_GspF_dom"/>
</dbReference>
<dbReference type="GO" id="GO:0005886">
    <property type="term" value="C:plasma membrane"/>
    <property type="evidence" value="ECO:0007669"/>
    <property type="project" value="UniProtKB-SubCell"/>
</dbReference>
<proteinExistence type="inferred from homology"/>
<dbReference type="HOGENOM" id="CLU_668909_0_0_6"/>
<dbReference type="Proteomes" id="UP000009232">
    <property type="component" value="Chromosome"/>
</dbReference>
<evidence type="ECO:0000256" key="1">
    <source>
        <dbReference type="ARBA" id="ARBA00004651"/>
    </source>
</evidence>
<dbReference type="eggNOG" id="COG1459">
    <property type="taxonomic scope" value="Bacteria"/>
</dbReference>
<sequence length="411" mass="46186">MPRFRYTITTVEGQLKTDELEMPTEMDARQYFEQQGSVVIRIRMITKDQAISFRLLSLFGLSVKSSLPSGLRFDCVRLTEDWVALLVSGLTVVDSIQTLIEWQQEHSSLVSQKLTRALQQVLEEINAGKPLDQAWLSAGLHLNPSWVLSIKLGMQTAQLAHVLGHWLMLQSWRRSFRGRLKKLLTYPLIAFSILLLVLGFMLVWVLPDLMAFLVDMNAPVNQATRSMLAISHLLVHHPIVLFISVLSLIGLLILGIRLVGLQRIPYLGTVSLALDRAYLMRELNWLLSAGATLHDAVGQMLENASSVKRKKQLQDLHDQLAQGVPMPQAVVSNLSLPPFSQKLLKLAEKTGQLAPVTQQLADYFEAQAKQQLDRIEPWVEPMTTLLLGALVVWMILAILGPIYEMMADAVF</sequence>
<dbReference type="PANTHER" id="PTHR30012:SF0">
    <property type="entry name" value="TYPE II SECRETION SYSTEM PROTEIN F-RELATED"/>
    <property type="match status" value="1"/>
</dbReference>
<feature type="domain" description="Type II secretion system protein GspF" evidence="8">
    <location>
        <begin position="280"/>
        <end position="401"/>
    </location>
</feature>
<dbReference type="Pfam" id="PF00482">
    <property type="entry name" value="T2SSF"/>
    <property type="match status" value="2"/>
</dbReference>
<evidence type="ECO:0000256" key="4">
    <source>
        <dbReference type="ARBA" id="ARBA00022692"/>
    </source>
</evidence>
<evidence type="ECO:0000256" key="2">
    <source>
        <dbReference type="ARBA" id="ARBA00005745"/>
    </source>
</evidence>
<comment type="similarity">
    <text evidence="2">Belongs to the GSP F family.</text>
</comment>
<feature type="transmembrane region" description="Helical" evidence="7">
    <location>
        <begin position="235"/>
        <end position="256"/>
    </location>
</feature>